<keyword evidence="7 10" id="KW-1133">Transmembrane helix</keyword>
<feature type="domain" description="ABC transporter" evidence="11">
    <location>
        <begin position="1218"/>
        <end position="1472"/>
    </location>
</feature>
<evidence type="ECO:0000256" key="5">
    <source>
        <dbReference type="ARBA" id="ARBA00022741"/>
    </source>
</evidence>
<keyword evidence="14" id="KW-1185">Reference proteome</keyword>
<dbReference type="Pfam" id="PF00005">
    <property type="entry name" value="ABC_tran"/>
    <property type="match status" value="2"/>
</dbReference>
<dbReference type="SMART" id="SM00382">
    <property type="entry name" value="AAA"/>
    <property type="match status" value="2"/>
</dbReference>
<dbReference type="PROSITE" id="PS50929">
    <property type="entry name" value="ABC_TM1F"/>
    <property type="match status" value="2"/>
</dbReference>
<dbReference type="InterPro" id="IPR036640">
    <property type="entry name" value="ABC1_TM_sf"/>
</dbReference>
<name>A0ABR0SI46_9HYPO</name>
<feature type="transmembrane region" description="Helical" evidence="10">
    <location>
        <begin position="1113"/>
        <end position="1142"/>
    </location>
</feature>
<evidence type="ECO:0000256" key="3">
    <source>
        <dbReference type="ARBA" id="ARBA00022475"/>
    </source>
</evidence>
<evidence type="ECO:0000313" key="14">
    <source>
        <dbReference type="Proteomes" id="UP001338125"/>
    </source>
</evidence>
<dbReference type="InterPro" id="IPR044726">
    <property type="entry name" value="ABCC_6TM_D2"/>
</dbReference>
<evidence type="ECO:0000256" key="6">
    <source>
        <dbReference type="ARBA" id="ARBA00022840"/>
    </source>
</evidence>
<comment type="caution">
    <text evidence="13">The sequence shown here is derived from an EMBL/GenBank/DDBJ whole genome shotgun (WGS) entry which is preliminary data.</text>
</comment>
<dbReference type="SUPFAM" id="SSF52540">
    <property type="entry name" value="P-loop containing nucleoside triphosphate hydrolases"/>
    <property type="match status" value="2"/>
</dbReference>
<keyword evidence="2" id="KW-0813">Transport</keyword>
<dbReference type="Pfam" id="PF24357">
    <property type="entry name" value="TMD0_ABC"/>
    <property type="match status" value="1"/>
</dbReference>
<dbReference type="EMBL" id="JAVFKD010000012">
    <property type="protein sequence ID" value="KAK5991839.1"/>
    <property type="molecule type" value="Genomic_DNA"/>
</dbReference>
<dbReference type="InterPro" id="IPR044746">
    <property type="entry name" value="ABCC_6TM_D1"/>
</dbReference>
<dbReference type="InterPro" id="IPR027417">
    <property type="entry name" value="P-loop_NTPase"/>
</dbReference>
<comment type="subcellular location">
    <subcellularLocation>
        <location evidence="1">Cell membrane</location>
        <topology evidence="1">Multi-pass membrane protein</topology>
    </subcellularLocation>
</comment>
<evidence type="ECO:0000256" key="4">
    <source>
        <dbReference type="ARBA" id="ARBA00022692"/>
    </source>
</evidence>
<dbReference type="CDD" id="cd18579">
    <property type="entry name" value="ABC_6TM_ABCC_D1"/>
    <property type="match status" value="1"/>
</dbReference>
<organism evidence="13 14">
    <name type="scientific">Cladobotryum mycophilum</name>
    <dbReference type="NCBI Taxonomy" id="491253"/>
    <lineage>
        <taxon>Eukaryota</taxon>
        <taxon>Fungi</taxon>
        <taxon>Dikarya</taxon>
        <taxon>Ascomycota</taxon>
        <taxon>Pezizomycotina</taxon>
        <taxon>Sordariomycetes</taxon>
        <taxon>Hypocreomycetidae</taxon>
        <taxon>Hypocreales</taxon>
        <taxon>Hypocreaceae</taxon>
        <taxon>Cladobotryum</taxon>
    </lineage>
</organism>
<dbReference type="Proteomes" id="UP001338125">
    <property type="component" value="Unassembled WGS sequence"/>
</dbReference>
<reference evidence="13 14" key="1">
    <citation type="submission" date="2024-01" db="EMBL/GenBank/DDBJ databases">
        <title>Complete genome of Cladobotryum mycophilum ATHUM6906.</title>
        <authorList>
            <person name="Christinaki A.C."/>
            <person name="Myridakis A.I."/>
            <person name="Kouvelis V.N."/>
        </authorList>
    </citation>
    <scope>NUCLEOTIDE SEQUENCE [LARGE SCALE GENOMIC DNA]</scope>
    <source>
        <strain evidence="13 14">ATHUM6906</strain>
    </source>
</reference>
<feature type="domain" description="ABC transmembrane type-1" evidence="12">
    <location>
        <begin position="920"/>
        <end position="1179"/>
    </location>
</feature>
<dbReference type="InterPro" id="IPR017871">
    <property type="entry name" value="ABC_transporter-like_CS"/>
</dbReference>
<feature type="transmembrane region" description="Helical" evidence="10">
    <location>
        <begin position="28"/>
        <end position="50"/>
    </location>
</feature>
<dbReference type="InterPro" id="IPR056227">
    <property type="entry name" value="TMD0_ABC"/>
</dbReference>
<dbReference type="PANTHER" id="PTHR24223">
    <property type="entry name" value="ATP-BINDING CASSETTE SUB-FAMILY C"/>
    <property type="match status" value="1"/>
</dbReference>
<dbReference type="InterPro" id="IPR003439">
    <property type="entry name" value="ABC_transporter-like_ATP-bd"/>
</dbReference>
<evidence type="ECO:0000256" key="7">
    <source>
        <dbReference type="ARBA" id="ARBA00022989"/>
    </source>
</evidence>
<sequence>MSLCDRVFGPRIDVSCRAFDFTIYFEDIFLATLPNVIFLITLSRSLYGLINNGNVVERSKALVFKAVVYFSILICQTIFLVSRLKNTDLRTQASLATDVLALAAVIAAGCLSWLQHHYSERPSTLIVIFLTARLIFDIARIRTLWFIPTALEAAVTLSLFEGLVLCALFLESLGKRETLRKPERFAGSGPEPFTSFWSLVGFTWLLGTLKNGYRKVLSIDDLPPLDYRLNGRVLQDRLETTLAKYDMANKHTLLKACLRAYASPFLAAVIPRLCLTGFTFVQPFLINSLIAYISNKDSPTDHGKGIIGAYALVYLGMAVSTATYWYHTSRFLIRIRGGLIAIIYQQTVRARAVDLGEINGLTLMGTDVERIVAGFKSIHEIWASLFDICIAVYLLEKQMFVACLIPVAIVLVFVLVTFQLSAWSKATQKIWIEMVEQRLGITTSMLASMRAVKMLGLSQKIFDLITNFRHAEINGSKKFRKLLVLRIFFSNSPRIFAPLVTFLVFAAISHAKNDNSILAAKAFTSISLIALLTTPAQTLIQAIPSIMQCIGCFERIQEFCHQPISPQFADTVDHISDGQSSHSMMPLRTWVANSESAGPHSPIIKFCDQSFSWTKTGPATLKSLSTEIMAGRVTVILGPTGSGKSTLLESMLGETVALCGQTERRFATAAYCSQVPWLSNGTICENITSGTDFPVDDKWYKSVLWACGLEADIDVLSQGDQTLVGNSGSRLSGGQRQRVSLARAIYSRSPVLLLDDVFSGVDARNIVLISERLFGPQGLVRRNKSTVILVTHASSLVSLADDVIVLENGIVVESGSLSSLRETSSRLPSLKMEQPSLIQSPQTASAQDGTMSSLEERCEAAEEVLSALGEQASELKSQNGDFSVYQYYSRCAGHGMVAGFCAMTMMWAFCDEFSVVVIDWWSSANVRNLGGSTNGIYLGAYAVLCIASPISMCLGCWLLFVNIFSNTAKSLHHTLLSTVVKAPLRFFQETDLGSITNRFSQDLELIGMDLPITAANYISTACECFWKVILLAVFAKYLSATLPIIAIGVFLVQRFYLRTSRQVRLLDIEAKAPVYLLFLETTGGASTVRSFGWQYVFKKKLECLLDRSQRPVYILYCIQQWLTLVLDLIVAALAVILVAIIVTWRDSFSPGAVGVSLVTVMTFNSSLTRLITYWAALETSVGAVGRIKAFVASTSSEEDELGIQPQNIPSNWPKAGAIEYSDVSATYKPNTSPVLKNLSISIKPGEKIAICGRSGSGKTSFILTLLHMINFDGSVTIDGVEISQLPPSDLRSRINVVPQEPFLIPGSVRLNVDPLETASDGQVIAALQRLKLWDRVVSIGGIDSQTALSSWSVGEKQLLCLARAMVRKGKSSYWMKQRAGRLHCQDPFLSDQNVSWTNCSAKISVDTVTEAIMQDVIETEFSQQTVLAVIHRLHYIETFDRVAVLDKGKLVEYDSPHQLLATPSVLADIHKAGAYGSRTDK</sequence>
<feature type="transmembrane region" description="Helical" evidence="10">
    <location>
        <begin position="305"/>
        <end position="326"/>
    </location>
</feature>
<keyword evidence="5" id="KW-0547">Nucleotide-binding</keyword>
<dbReference type="Gene3D" id="1.20.1560.10">
    <property type="entry name" value="ABC transporter type 1, transmembrane domain"/>
    <property type="match status" value="2"/>
</dbReference>
<feature type="domain" description="ABC transmembrane type-1" evidence="12">
    <location>
        <begin position="273"/>
        <end position="548"/>
    </location>
</feature>
<dbReference type="InterPro" id="IPR003593">
    <property type="entry name" value="AAA+_ATPase"/>
</dbReference>
<protein>
    <submittedName>
        <fullName evidence="13">ABC multidrug transporter B</fullName>
    </submittedName>
</protein>
<evidence type="ECO:0000259" key="11">
    <source>
        <dbReference type="PROSITE" id="PS50893"/>
    </source>
</evidence>
<evidence type="ECO:0000256" key="1">
    <source>
        <dbReference type="ARBA" id="ARBA00004651"/>
    </source>
</evidence>
<dbReference type="PROSITE" id="PS50893">
    <property type="entry name" value="ABC_TRANSPORTER_2"/>
    <property type="match status" value="2"/>
</dbReference>
<feature type="transmembrane region" description="Helical" evidence="10">
    <location>
        <begin position="399"/>
        <end position="420"/>
    </location>
</feature>
<dbReference type="Gene3D" id="3.40.50.300">
    <property type="entry name" value="P-loop containing nucleotide triphosphate hydrolases"/>
    <property type="match status" value="2"/>
</dbReference>
<dbReference type="CDD" id="cd18580">
    <property type="entry name" value="ABC_6TM_ABCC_D2"/>
    <property type="match status" value="1"/>
</dbReference>
<keyword evidence="4 10" id="KW-0812">Transmembrane</keyword>
<evidence type="ECO:0000313" key="13">
    <source>
        <dbReference type="EMBL" id="KAK5991839.1"/>
    </source>
</evidence>
<feature type="transmembrane region" description="Helical" evidence="10">
    <location>
        <begin position="93"/>
        <end position="114"/>
    </location>
</feature>
<evidence type="ECO:0000256" key="2">
    <source>
        <dbReference type="ARBA" id="ARBA00022448"/>
    </source>
</evidence>
<evidence type="ECO:0000256" key="8">
    <source>
        <dbReference type="ARBA" id="ARBA00023136"/>
    </source>
</evidence>
<dbReference type="InterPro" id="IPR050173">
    <property type="entry name" value="ABC_transporter_C-like"/>
</dbReference>
<dbReference type="PROSITE" id="PS00211">
    <property type="entry name" value="ABC_TRANSPORTER_1"/>
    <property type="match status" value="1"/>
</dbReference>
<evidence type="ECO:0000256" key="9">
    <source>
        <dbReference type="SAM" id="Coils"/>
    </source>
</evidence>
<feature type="transmembrane region" description="Helical" evidence="10">
    <location>
        <begin position="897"/>
        <end position="918"/>
    </location>
</feature>
<evidence type="ECO:0000256" key="10">
    <source>
        <dbReference type="SAM" id="Phobius"/>
    </source>
</evidence>
<dbReference type="InterPro" id="IPR011527">
    <property type="entry name" value="ABC1_TM_dom"/>
</dbReference>
<feature type="coiled-coil region" evidence="9">
    <location>
        <begin position="851"/>
        <end position="878"/>
    </location>
</feature>
<feature type="transmembrane region" description="Helical" evidence="10">
    <location>
        <begin position="938"/>
        <end position="960"/>
    </location>
</feature>
<dbReference type="PANTHER" id="PTHR24223:SF404">
    <property type="entry name" value="ABC MULTIDRUG TRANSPORTER (EUROFUNG)-RELATED"/>
    <property type="match status" value="1"/>
</dbReference>
<dbReference type="Pfam" id="PF00664">
    <property type="entry name" value="ABC_membrane"/>
    <property type="match status" value="2"/>
</dbReference>
<proteinExistence type="predicted"/>
<evidence type="ECO:0000259" key="12">
    <source>
        <dbReference type="PROSITE" id="PS50929"/>
    </source>
</evidence>
<dbReference type="SUPFAM" id="SSF90123">
    <property type="entry name" value="ABC transporter transmembrane region"/>
    <property type="match status" value="2"/>
</dbReference>
<gene>
    <name evidence="13" type="ORF">PT974_05225</name>
</gene>
<keyword evidence="3" id="KW-1003">Cell membrane</keyword>
<feature type="transmembrane region" description="Helical" evidence="10">
    <location>
        <begin position="273"/>
        <end position="293"/>
    </location>
</feature>
<accession>A0ABR0SI46</accession>
<keyword evidence="6" id="KW-0067">ATP-binding</keyword>
<feature type="domain" description="ABC transporter" evidence="11">
    <location>
        <begin position="604"/>
        <end position="833"/>
    </location>
</feature>
<keyword evidence="9" id="KW-0175">Coiled coil</keyword>
<feature type="transmembrane region" description="Helical" evidence="10">
    <location>
        <begin position="153"/>
        <end position="174"/>
    </location>
</feature>
<feature type="transmembrane region" description="Helical" evidence="10">
    <location>
        <begin position="62"/>
        <end position="81"/>
    </location>
</feature>
<feature type="transmembrane region" description="Helical" evidence="10">
    <location>
        <begin position="1028"/>
        <end position="1052"/>
    </location>
</feature>
<keyword evidence="8 10" id="KW-0472">Membrane</keyword>